<sequence length="76" mass="7774">MAGEGRRRFAAGRREVPRGCGAEVRACCGAEVRTCCGAEVRTCCGADVLRRGGAADNLSGTASCAGQLVIRLGRCA</sequence>
<name>A0A150SFI7_SORCE</name>
<evidence type="ECO:0000313" key="2">
    <source>
        <dbReference type="Proteomes" id="UP000075635"/>
    </source>
</evidence>
<reference evidence="1 2" key="1">
    <citation type="submission" date="2014-02" db="EMBL/GenBank/DDBJ databases">
        <title>The small core and large imbalanced accessory genome model reveals a collaborative survival strategy of Sorangium cellulosum strains in nature.</title>
        <authorList>
            <person name="Han K."/>
            <person name="Peng R."/>
            <person name="Blom J."/>
            <person name="Li Y.-Z."/>
        </authorList>
    </citation>
    <scope>NUCLEOTIDE SEQUENCE [LARGE SCALE GENOMIC DNA]</scope>
    <source>
        <strain evidence="1 2">So0011-07</strain>
    </source>
</reference>
<dbReference type="AlphaFoldDB" id="A0A150SFI7"/>
<comment type="caution">
    <text evidence="1">The sequence shown here is derived from an EMBL/GenBank/DDBJ whole genome shotgun (WGS) entry which is preliminary data.</text>
</comment>
<protein>
    <submittedName>
        <fullName evidence="1">Uncharacterized protein</fullName>
    </submittedName>
</protein>
<proteinExistence type="predicted"/>
<dbReference type="EMBL" id="JEMB01001045">
    <property type="protein sequence ID" value="KYF91224.1"/>
    <property type="molecule type" value="Genomic_DNA"/>
</dbReference>
<evidence type="ECO:0000313" key="1">
    <source>
        <dbReference type="EMBL" id="KYF91224.1"/>
    </source>
</evidence>
<dbReference type="Proteomes" id="UP000075635">
    <property type="component" value="Unassembled WGS sequence"/>
</dbReference>
<organism evidence="1 2">
    <name type="scientific">Sorangium cellulosum</name>
    <name type="common">Polyangium cellulosum</name>
    <dbReference type="NCBI Taxonomy" id="56"/>
    <lineage>
        <taxon>Bacteria</taxon>
        <taxon>Pseudomonadati</taxon>
        <taxon>Myxococcota</taxon>
        <taxon>Polyangia</taxon>
        <taxon>Polyangiales</taxon>
        <taxon>Polyangiaceae</taxon>
        <taxon>Sorangium</taxon>
    </lineage>
</organism>
<accession>A0A150SFI7</accession>
<gene>
    <name evidence="1" type="ORF">BE17_23955</name>
</gene>